<reference evidence="1 2" key="1">
    <citation type="submission" date="2021-05" db="EMBL/GenBank/DDBJ databases">
        <title>The draft genome of Geobacter chapellei DSM 13688.</title>
        <authorList>
            <person name="Xu Z."/>
            <person name="Masuda Y."/>
            <person name="Itoh H."/>
            <person name="Senoo K."/>
        </authorList>
    </citation>
    <scope>NUCLEOTIDE SEQUENCE [LARGE SCALE GENOMIC DNA]</scope>
    <source>
        <strain evidence="1 2">DSM 13688</strain>
    </source>
</reference>
<dbReference type="Gene3D" id="3.40.1550.20">
    <property type="entry name" value="Transcriptional regulator MraZ domain"/>
    <property type="match status" value="1"/>
</dbReference>
<evidence type="ECO:0000313" key="1">
    <source>
        <dbReference type="EMBL" id="MBT1070670.1"/>
    </source>
</evidence>
<comment type="caution">
    <text evidence="1">The sequence shown here is derived from an EMBL/GenBank/DDBJ whole genome shotgun (WGS) entry which is preliminary data.</text>
</comment>
<dbReference type="InterPro" id="IPR037914">
    <property type="entry name" value="SpoVT-AbrB_sf"/>
</dbReference>
<keyword evidence="2" id="KW-1185">Reference proteome</keyword>
<protein>
    <submittedName>
        <fullName evidence="1">Uncharacterized protein</fullName>
    </submittedName>
</protein>
<sequence length="145" mass="16734">MIEKAYDIIPATIDVQAKLVIPSKILNTLINSKRPKQLILTRYIMPMQGYDSKVRCIRLFLPHKYRKFEHDIKASSSLTEEQMAAMTRSIFHSATRHHVSHTGEIKIQLHLSAYANLSGDVWFIRDERGIYLVSRPEPSLITELT</sequence>
<dbReference type="InterPro" id="IPR038619">
    <property type="entry name" value="MraZ_sf"/>
</dbReference>
<organism evidence="1 2">
    <name type="scientific">Pelotalea chapellei</name>
    <dbReference type="NCBI Taxonomy" id="44671"/>
    <lineage>
        <taxon>Bacteria</taxon>
        <taxon>Pseudomonadati</taxon>
        <taxon>Thermodesulfobacteriota</taxon>
        <taxon>Desulfuromonadia</taxon>
        <taxon>Geobacterales</taxon>
        <taxon>Geobacteraceae</taxon>
        <taxon>Pelotalea</taxon>
    </lineage>
</organism>
<dbReference type="SUPFAM" id="SSF89447">
    <property type="entry name" value="AbrB/MazE/MraZ-like"/>
    <property type="match status" value="1"/>
</dbReference>
<dbReference type="RefSeq" id="WP_214296384.1">
    <property type="nucleotide sequence ID" value="NZ_JAHDYS010000002.1"/>
</dbReference>
<gene>
    <name evidence="1" type="ORF">KJB30_02630</name>
</gene>
<name>A0ABS5U4R5_9BACT</name>
<dbReference type="Proteomes" id="UP000784128">
    <property type="component" value="Unassembled WGS sequence"/>
</dbReference>
<evidence type="ECO:0000313" key="2">
    <source>
        <dbReference type="Proteomes" id="UP000784128"/>
    </source>
</evidence>
<dbReference type="EMBL" id="JAHDYS010000002">
    <property type="protein sequence ID" value="MBT1070670.1"/>
    <property type="molecule type" value="Genomic_DNA"/>
</dbReference>
<proteinExistence type="predicted"/>
<accession>A0ABS5U4R5</accession>